<proteinExistence type="predicted"/>
<sequence>MKTTVMALALTGSVAIAALMGGATGAEAGGKHGFKHHHWKHNFHHFHHHNFHRPRGCGFYKAKWYATGKFYWKKRYFICKGWW</sequence>
<name>A0A0D6JKX0_9HYPH</name>
<gene>
    <name evidence="2" type="ORF">YBN1229_v1_3738</name>
</gene>
<evidence type="ECO:0008006" key="4">
    <source>
        <dbReference type="Google" id="ProtNLM"/>
    </source>
</evidence>
<reference evidence="3" key="1">
    <citation type="submission" date="2015-02" db="EMBL/GenBank/DDBJ databases">
        <authorList>
            <person name="Chooi Y.-H."/>
        </authorList>
    </citation>
    <scope>NUCLEOTIDE SEQUENCE [LARGE SCALE GENOMIC DNA]</scope>
    <source>
        <strain evidence="3">strain Y</strain>
    </source>
</reference>
<accession>A0A0D6JKX0</accession>
<dbReference type="KEGG" id="fiy:BN1229_v1_3738"/>
<keyword evidence="1" id="KW-0732">Signal</keyword>
<feature type="signal peptide" evidence="1">
    <location>
        <begin position="1"/>
        <end position="17"/>
    </location>
</feature>
<dbReference type="AlphaFoldDB" id="A0A0D6JKX0"/>
<evidence type="ECO:0000313" key="3">
    <source>
        <dbReference type="Proteomes" id="UP000033187"/>
    </source>
</evidence>
<dbReference type="EMBL" id="LN829119">
    <property type="protein sequence ID" value="CPR22305.1"/>
    <property type="molecule type" value="Genomic_DNA"/>
</dbReference>
<dbReference type="Proteomes" id="UP000033187">
    <property type="component" value="Chromosome 1"/>
</dbReference>
<dbReference type="KEGG" id="fil:BN1229_v1_3747"/>
<evidence type="ECO:0000313" key="2">
    <source>
        <dbReference type="EMBL" id="CPR22305.1"/>
    </source>
</evidence>
<dbReference type="RefSeq" id="WP_046479398.1">
    <property type="nucleotide sequence ID" value="NZ_LN829118.1"/>
</dbReference>
<keyword evidence="3" id="KW-1185">Reference proteome</keyword>
<protein>
    <recommendedName>
        <fullName evidence="4">Sulfur globule protein</fullName>
    </recommendedName>
</protein>
<feature type="chain" id="PRO_5002306459" description="Sulfur globule protein" evidence="1">
    <location>
        <begin position="18"/>
        <end position="83"/>
    </location>
</feature>
<organism evidence="2 3">
    <name type="scientific">Candidatus Filomicrobium marinum</name>
    <dbReference type="NCBI Taxonomy" id="1608628"/>
    <lineage>
        <taxon>Bacteria</taxon>
        <taxon>Pseudomonadati</taxon>
        <taxon>Pseudomonadota</taxon>
        <taxon>Alphaproteobacteria</taxon>
        <taxon>Hyphomicrobiales</taxon>
        <taxon>Hyphomicrobiaceae</taxon>
        <taxon>Filomicrobium</taxon>
    </lineage>
</organism>
<evidence type="ECO:0000256" key="1">
    <source>
        <dbReference type="SAM" id="SignalP"/>
    </source>
</evidence>